<reference evidence="2" key="1">
    <citation type="submission" date="2016-05" db="EMBL/GenBank/DDBJ databases">
        <title>Comparative genomics of biotechnologically important yeasts.</title>
        <authorList>
            <consortium name="DOE Joint Genome Institute"/>
            <person name="Riley R."/>
            <person name="Haridas S."/>
            <person name="Wolfe K.H."/>
            <person name="Lopes M.R."/>
            <person name="Hittinger C.T."/>
            <person name="Goker M."/>
            <person name="Salamov A."/>
            <person name="Wisecaver J."/>
            <person name="Long T.M."/>
            <person name="Aerts A.L."/>
            <person name="Barry K."/>
            <person name="Choi C."/>
            <person name="Clum A."/>
            <person name="Coughlan A.Y."/>
            <person name="Deshpande S."/>
            <person name="Douglass A.P."/>
            <person name="Hanson S.J."/>
            <person name="Klenk H.-P."/>
            <person name="Labutti K."/>
            <person name="Lapidus A."/>
            <person name="Lindquist E."/>
            <person name="Lipzen A."/>
            <person name="Meier-Kolthoff J.P."/>
            <person name="Ohm R.A."/>
            <person name="Otillar R.P."/>
            <person name="Pangilinan J."/>
            <person name="Peng Y."/>
            <person name="Rokas A."/>
            <person name="Rosa C.A."/>
            <person name="Scheuner C."/>
            <person name="Sibirny A.A."/>
            <person name="Slot J.C."/>
            <person name="Stielow J.B."/>
            <person name="Sun H."/>
            <person name="Kurtzman C.P."/>
            <person name="Blackwell M."/>
            <person name="Grigoriev I.V."/>
            <person name="Jeffries T.W."/>
        </authorList>
    </citation>
    <scope>NUCLEOTIDE SEQUENCE [LARGE SCALE GENOMIC DNA]</scope>
    <source>
        <strain evidence="2">DSM 1968</strain>
    </source>
</reference>
<keyword evidence="2" id="KW-1185">Reference proteome</keyword>
<proteinExistence type="predicted"/>
<dbReference type="AlphaFoldDB" id="A0A1D2VF60"/>
<name>A0A1D2VF60_9ASCO</name>
<protein>
    <submittedName>
        <fullName evidence="1">Uncharacterized protein</fullName>
    </submittedName>
</protein>
<dbReference type="EMBL" id="KV454482">
    <property type="protein sequence ID" value="ODV60266.1"/>
    <property type="molecule type" value="Genomic_DNA"/>
</dbReference>
<dbReference type="Proteomes" id="UP000095038">
    <property type="component" value="Unassembled WGS sequence"/>
</dbReference>
<dbReference type="RefSeq" id="XP_020046573.1">
    <property type="nucleotide sequence ID" value="XM_020191841.1"/>
</dbReference>
<accession>A0A1D2VF60</accession>
<sequence length="163" mass="18953">MDISYLTSKFKEKSRSTLTRGVEMYHDRVYYYQPPQLPENQTLFDSQHGYQDHVHISSDDETIQASQTGSGQSIPNAKPRLAHYYYDKPTPYRRLGSPENAKLYAGNTKSKVFDFMEKLNIQDQAADYVSTHVNKDQAKSFAKQYSKDTGKYLFQQIKNNFKK</sequence>
<evidence type="ECO:0000313" key="2">
    <source>
        <dbReference type="Proteomes" id="UP000095038"/>
    </source>
</evidence>
<gene>
    <name evidence="1" type="ORF">ASCRUDRAFT_70803</name>
</gene>
<organism evidence="1 2">
    <name type="scientific">Ascoidea rubescens DSM 1968</name>
    <dbReference type="NCBI Taxonomy" id="1344418"/>
    <lineage>
        <taxon>Eukaryota</taxon>
        <taxon>Fungi</taxon>
        <taxon>Dikarya</taxon>
        <taxon>Ascomycota</taxon>
        <taxon>Saccharomycotina</taxon>
        <taxon>Saccharomycetes</taxon>
        <taxon>Ascoideaceae</taxon>
        <taxon>Ascoidea</taxon>
    </lineage>
</organism>
<dbReference type="GeneID" id="30965477"/>
<dbReference type="InParanoid" id="A0A1D2VF60"/>
<evidence type="ECO:0000313" key="1">
    <source>
        <dbReference type="EMBL" id="ODV60266.1"/>
    </source>
</evidence>